<comment type="caution">
    <text evidence="1">The sequence shown here is derived from an EMBL/GenBank/DDBJ whole genome shotgun (WGS) entry which is preliminary data.</text>
</comment>
<reference evidence="1 2" key="1">
    <citation type="submission" date="2019-02" db="EMBL/GenBank/DDBJ databases">
        <title>Pedobacter sp. RP-3-21 sp. nov., isolated from Arctic soil.</title>
        <authorList>
            <person name="Dahal R.H."/>
        </authorList>
    </citation>
    <scope>NUCLEOTIDE SEQUENCE [LARGE SCALE GENOMIC DNA]</scope>
    <source>
        <strain evidence="1 2">RP-3-21</strain>
    </source>
</reference>
<evidence type="ECO:0000313" key="2">
    <source>
        <dbReference type="Proteomes" id="UP000293925"/>
    </source>
</evidence>
<accession>A0A4R0Q1E1</accession>
<sequence>MLNGWVENPYLWPTERIGTVHTVQGREAEVVIFVLGAPPPEQTGARKWAGSRPNILNVAVIRAKEVIYVIGDKTLWNRASLFSELTARVGTGYQ</sequence>
<dbReference type="Proteomes" id="UP000293925">
    <property type="component" value="Unassembled WGS sequence"/>
</dbReference>
<protein>
    <recommendedName>
        <fullName evidence="3">DNA2/NAM7 helicase-like C-terminal domain-containing protein</fullName>
    </recommendedName>
</protein>
<evidence type="ECO:0008006" key="3">
    <source>
        <dbReference type="Google" id="ProtNLM"/>
    </source>
</evidence>
<dbReference type="InterPro" id="IPR027417">
    <property type="entry name" value="P-loop_NTPase"/>
</dbReference>
<keyword evidence="2" id="KW-1185">Reference proteome</keyword>
<dbReference type="Gene3D" id="3.40.50.300">
    <property type="entry name" value="P-loop containing nucleotide triphosphate hydrolases"/>
    <property type="match status" value="1"/>
</dbReference>
<dbReference type="AlphaFoldDB" id="A0A4R0Q1E1"/>
<evidence type="ECO:0000313" key="1">
    <source>
        <dbReference type="EMBL" id="TCD28796.1"/>
    </source>
</evidence>
<dbReference type="OrthoDB" id="9757917at2"/>
<name>A0A4R0Q1E1_9SPHI</name>
<organism evidence="1 2">
    <name type="scientific">Pedobacter psychrodurus</name>
    <dbReference type="NCBI Taxonomy" id="2530456"/>
    <lineage>
        <taxon>Bacteria</taxon>
        <taxon>Pseudomonadati</taxon>
        <taxon>Bacteroidota</taxon>
        <taxon>Sphingobacteriia</taxon>
        <taxon>Sphingobacteriales</taxon>
        <taxon>Sphingobacteriaceae</taxon>
        <taxon>Pedobacter</taxon>
    </lineage>
</organism>
<proteinExistence type="predicted"/>
<gene>
    <name evidence="1" type="ORF">EZ456_04440</name>
</gene>
<dbReference type="EMBL" id="SJSO01000003">
    <property type="protein sequence ID" value="TCD28796.1"/>
    <property type="molecule type" value="Genomic_DNA"/>
</dbReference>